<dbReference type="SUPFAM" id="SSF81606">
    <property type="entry name" value="PP2C-like"/>
    <property type="match status" value="1"/>
</dbReference>
<evidence type="ECO:0000259" key="3">
    <source>
        <dbReference type="SMART" id="SM00331"/>
    </source>
</evidence>
<keyword evidence="5" id="KW-1185">Reference proteome</keyword>
<dbReference type="PANTHER" id="PTHR43156">
    <property type="entry name" value="STAGE II SPORULATION PROTEIN E-RELATED"/>
    <property type="match status" value="1"/>
</dbReference>
<evidence type="ECO:0000256" key="1">
    <source>
        <dbReference type="ARBA" id="ARBA00022801"/>
    </source>
</evidence>
<dbReference type="Gene3D" id="3.60.40.10">
    <property type="entry name" value="PPM-type phosphatase domain"/>
    <property type="match status" value="1"/>
</dbReference>
<reference evidence="4 5" key="1">
    <citation type="submission" date="2019-12" db="EMBL/GenBank/DDBJ databases">
        <authorList>
            <person name="Huq M.A."/>
        </authorList>
    </citation>
    <scope>NUCLEOTIDE SEQUENCE [LARGE SCALE GENOMIC DNA]</scope>
    <source>
        <strain evidence="4 5">MAH-18</strain>
    </source>
</reference>
<dbReference type="PANTHER" id="PTHR43156:SF2">
    <property type="entry name" value="STAGE II SPORULATION PROTEIN E"/>
    <property type="match status" value="1"/>
</dbReference>
<proteinExistence type="predicted"/>
<keyword evidence="2" id="KW-0812">Transmembrane</keyword>
<evidence type="ECO:0000256" key="2">
    <source>
        <dbReference type="SAM" id="Phobius"/>
    </source>
</evidence>
<sequence>MDKDVTQDQRARRIGWIASLATLAGLVILDASIDASVAVLTVLFALAPLIACAFVPARGTAVIALLALAAAVASGAWNGGFGSSQHLIRVLDVALVGGAATLIAGVRVRREQQYAELARIAEVAQRAILPVLPASSGGMEISARYASAVQGALVGGDLYDCYHEGDVTRLLIGDVRGKGIEGVEQAARVIRAFRQAAASKPTLLEVVEDMDAYLTPFFDDEEFVTALLVEPIGPDRLALVSAGHPPALVWHRSGELESAEVAQGLPLGTGLPATFTTTELTWGPGDRVLLYTDGLSEARDARGEFLDLTTLGAALSDPDPLDGVLDAVHQHVHGGRLGDDLAVVLLEHQPA</sequence>
<dbReference type="InterPro" id="IPR001932">
    <property type="entry name" value="PPM-type_phosphatase-like_dom"/>
</dbReference>
<protein>
    <submittedName>
        <fullName evidence="4">SpoIIE family protein phosphatase</fullName>
    </submittedName>
</protein>
<feature type="transmembrane region" description="Helical" evidence="2">
    <location>
        <begin position="62"/>
        <end position="81"/>
    </location>
</feature>
<organism evidence="4 5">
    <name type="scientific">Nocardioides agri</name>
    <dbReference type="NCBI Taxonomy" id="2682843"/>
    <lineage>
        <taxon>Bacteria</taxon>
        <taxon>Bacillati</taxon>
        <taxon>Actinomycetota</taxon>
        <taxon>Actinomycetes</taxon>
        <taxon>Propionibacteriales</taxon>
        <taxon>Nocardioidaceae</taxon>
        <taxon>Nocardioides</taxon>
    </lineage>
</organism>
<dbReference type="InterPro" id="IPR036457">
    <property type="entry name" value="PPM-type-like_dom_sf"/>
</dbReference>
<dbReference type="SMART" id="SM00331">
    <property type="entry name" value="PP2C_SIG"/>
    <property type="match status" value="1"/>
</dbReference>
<gene>
    <name evidence="4" type="ORF">GON03_21390</name>
</gene>
<dbReference type="AlphaFoldDB" id="A0A6L6XWW3"/>
<feature type="transmembrane region" description="Helical" evidence="2">
    <location>
        <begin position="12"/>
        <end position="29"/>
    </location>
</feature>
<dbReference type="Proteomes" id="UP000473525">
    <property type="component" value="Unassembled WGS sequence"/>
</dbReference>
<accession>A0A6L6XWW3</accession>
<dbReference type="InterPro" id="IPR052016">
    <property type="entry name" value="Bact_Sigma-Reg"/>
</dbReference>
<feature type="transmembrane region" description="Helical" evidence="2">
    <location>
        <begin position="35"/>
        <end position="55"/>
    </location>
</feature>
<feature type="domain" description="PPM-type phosphatase" evidence="3">
    <location>
        <begin position="136"/>
        <end position="348"/>
    </location>
</feature>
<dbReference type="GO" id="GO:0016791">
    <property type="term" value="F:phosphatase activity"/>
    <property type="evidence" value="ECO:0007669"/>
    <property type="project" value="TreeGrafter"/>
</dbReference>
<dbReference type="EMBL" id="WSEK01000005">
    <property type="protein sequence ID" value="MVQ51740.1"/>
    <property type="molecule type" value="Genomic_DNA"/>
</dbReference>
<evidence type="ECO:0000313" key="4">
    <source>
        <dbReference type="EMBL" id="MVQ51740.1"/>
    </source>
</evidence>
<keyword evidence="1" id="KW-0378">Hydrolase</keyword>
<evidence type="ECO:0000313" key="5">
    <source>
        <dbReference type="Proteomes" id="UP000473525"/>
    </source>
</evidence>
<keyword evidence="2" id="KW-1133">Transmembrane helix</keyword>
<name>A0A6L6XWW3_9ACTN</name>
<dbReference type="Pfam" id="PF07228">
    <property type="entry name" value="SpoIIE"/>
    <property type="match status" value="1"/>
</dbReference>
<keyword evidence="2" id="KW-0472">Membrane</keyword>
<comment type="caution">
    <text evidence="4">The sequence shown here is derived from an EMBL/GenBank/DDBJ whole genome shotgun (WGS) entry which is preliminary data.</text>
</comment>
<dbReference type="RefSeq" id="WP_157346754.1">
    <property type="nucleotide sequence ID" value="NZ_WSEK01000005.1"/>
</dbReference>